<accession>A0A1M5MRS1</accession>
<organism evidence="1 2">
    <name type="scientific">Bradyrhizobium erythrophlei</name>
    <dbReference type="NCBI Taxonomy" id="1437360"/>
    <lineage>
        <taxon>Bacteria</taxon>
        <taxon>Pseudomonadati</taxon>
        <taxon>Pseudomonadota</taxon>
        <taxon>Alphaproteobacteria</taxon>
        <taxon>Hyphomicrobiales</taxon>
        <taxon>Nitrobacteraceae</taxon>
        <taxon>Bradyrhizobium</taxon>
    </lineage>
</organism>
<reference evidence="1 2" key="1">
    <citation type="submission" date="2016-11" db="EMBL/GenBank/DDBJ databases">
        <authorList>
            <person name="Jaros S."/>
            <person name="Januszkiewicz K."/>
            <person name="Wedrychowicz H."/>
        </authorList>
    </citation>
    <scope>NUCLEOTIDE SEQUENCE [LARGE SCALE GENOMIC DNA]</scope>
    <source>
        <strain evidence="1 2">GAS242</strain>
    </source>
</reference>
<proteinExistence type="predicted"/>
<sequence>MEGQRTFRRGAVAAAQWLNLYSVGNNLFAVTSRLVTRWNCRRWGAHVSLNETGSARAADSAAKMVGLAARVGADPDLAERTCTTDAEQEGNQARIMSRPICLWFRKPTTLGTGISWVPNLNCGLFRHA</sequence>
<evidence type="ECO:0000313" key="2">
    <source>
        <dbReference type="Proteomes" id="UP000190675"/>
    </source>
</evidence>
<dbReference type="EMBL" id="LT670818">
    <property type="protein sequence ID" value="SHG80130.1"/>
    <property type="molecule type" value="Genomic_DNA"/>
</dbReference>
<dbReference type="AlphaFoldDB" id="A0A1M5MRS1"/>
<protein>
    <submittedName>
        <fullName evidence="1">Uncharacterized protein</fullName>
    </submittedName>
</protein>
<dbReference type="Proteomes" id="UP000190675">
    <property type="component" value="Chromosome I"/>
</dbReference>
<gene>
    <name evidence="1" type="ORF">SAMN05444169_4206</name>
</gene>
<name>A0A1M5MRS1_9BRAD</name>
<evidence type="ECO:0000313" key="1">
    <source>
        <dbReference type="EMBL" id="SHG80130.1"/>
    </source>
</evidence>